<dbReference type="SUPFAM" id="SSF47384">
    <property type="entry name" value="Homodimeric domain of signal transducing histidine kinase"/>
    <property type="match status" value="1"/>
</dbReference>
<dbReference type="PANTHER" id="PTHR43065:SF10">
    <property type="entry name" value="PEROXIDE STRESS-ACTIVATED HISTIDINE KINASE MAK3"/>
    <property type="match status" value="1"/>
</dbReference>
<dbReference type="PROSITE" id="PS50109">
    <property type="entry name" value="HIS_KIN"/>
    <property type="match status" value="1"/>
</dbReference>
<dbReference type="Pfam" id="PF02518">
    <property type="entry name" value="HATPase_c"/>
    <property type="match status" value="1"/>
</dbReference>
<dbReference type="GO" id="GO:0016020">
    <property type="term" value="C:membrane"/>
    <property type="evidence" value="ECO:0007669"/>
    <property type="project" value="UniProtKB-SubCell"/>
</dbReference>
<keyword evidence="10" id="KW-1133">Transmembrane helix</keyword>
<dbReference type="EMBL" id="FNMY01000002">
    <property type="protein sequence ID" value="SDW55536.1"/>
    <property type="molecule type" value="Genomic_DNA"/>
</dbReference>
<keyword evidence="10" id="KW-0812">Transmembrane</keyword>
<dbReference type="PRINTS" id="PR00344">
    <property type="entry name" value="BCTRLSENSOR"/>
</dbReference>
<dbReference type="PROSITE" id="PS50885">
    <property type="entry name" value="HAMP"/>
    <property type="match status" value="1"/>
</dbReference>
<dbReference type="Pfam" id="PF00512">
    <property type="entry name" value="HisKA"/>
    <property type="match status" value="1"/>
</dbReference>
<evidence type="ECO:0000256" key="9">
    <source>
        <dbReference type="ARBA" id="ARBA00023012"/>
    </source>
</evidence>
<dbReference type="GO" id="GO:0000155">
    <property type="term" value="F:phosphorelay sensor kinase activity"/>
    <property type="evidence" value="ECO:0007669"/>
    <property type="project" value="InterPro"/>
</dbReference>
<protein>
    <recommendedName>
        <fullName evidence="3">histidine kinase</fullName>
        <ecNumber evidence="3">2.7.13.3</ecNumber>
    </recommendedName>
</protein>
<comment type="catalytic activity">
    <reaction evidence="1">
        <text>ATP + protein L-histidine = ADP + protein N-phospho-L-histidine.</text>
        <dbReference type="EC" id="2.7.13.3"/>
    </reaction>
</comment>
<dbReference type="InterPro" id="IPR003661">
    <property type="entry name" value="HisK_dim/P_dom"/>
</dbReference>
<dbReference type="AlphaFoldDB" id="A0A1H2UHA9"/>
<comment type="subcellular location">
    <subcellularLocation>
        <location evidence="2">Membrane</location>
    </subcellularLocation>
</comment>
<accession>A0A1H2UHA9</accession>
<keyword evidence="8" id="KW-0067">ATP-binding</keyword>
<dbReference type="Proteomes" id="UP000199592">
    <property type="component" value="Unassembled WGS sequence"/>
</dbReference>
<feature type="transmembrane region" description="Helical" evidence="10">
    <location>
        <begin position="167"/>
        <end position="189"/>
    </location>
</feature>
<keyword evidence="5" id="KW-0808">Transferase</keyword>
<feature type="domain" description="HAMP" evidence="12">
    <location>
        <begin position="191"/>
        <end position="244"/>
    </location>
</feature>
<dbReference type="InterPro" id="IPR004358">
    <property type="entry name" value="Sig_transdc_His_kin-like_C"/>
</dbReference>
<dbReference type="CDD" id="cd00082">
    <property type="entry name" value="HisKA"/>
    <property type="match status" value="1"/>
</dbReference>
<evidence type="ECO:0000313" key="13">
    <source>
        <dbReference type="EMBL" id="SDW55536.1"/>
    </source>
</evidence>
<sequence length="471" mass="53532">MITLVVVASVLIAGVTVYQYKEQSRDYHDVRLERKEQQILRSITYALRETTYPINTENLGLIFSEEIYKIANIQDLNFNIYDLEGTLIKSSRPSFDTDSISACLDSEVLNYLRESGESRLVEEKHAAGEDFQASYTYLLDLKFKPIGILNLPYFEDNSFNNMELREFLMRLGLVYLLMLIVAIILAYFITKYITRSLQTISDKINRTNLTRQNEKIYINSPGEEIGTLVSSYNRMIDELEESAVKLARSEREQAWREMAKQVAHEIKNPLTPLRLTVQSFERKFDPNDPDIDKKVHEFSNTLIQQIDTMSNIATAFSSFADMPAQQNETLNVVNVVKLALEIFNEDYIHFIADEKEIIAKLDRTQLIRVVTNLVKNAIQAVPDVEAPRILVTVASAGDRVKISVADNGVGISDDFKHRVFEPKFTTKSSGTGLGLGMVKNIVENYGGTINFTSKQGKGTVFTIEFPKEHST</sequence>
<evidence type="ECO:0000256" key="4">
    <source>
        <dbReference type="ARBA" id="ARBA00022553"/>
    </source>
</evidence>
<evidence type="ECO:0000259" key="12">
    <source>
        <dbReference type="PROSITE" id="PS50885"/>
    </source>
</evidence>
<keyword evidence="6" id="KW-0547">Nucleotide-binding</keyword>
<evidence type="ECO:0000313" key="14">
    <source>
        <dbReference type="Proteomes" id="UP000199592"/>
    </source>
</evidence>
<keyword evidence="7" id="KW-0418">Kinase</keyword>
<proteinExistence type="predicted"/>
<evidence type="ECO:0000256" key="2">
    <source>
        <dbReference type="ARBA" id="ARBA00004370"/>
    </source>
</evidence>
<dbReference type="Gene3D" id="6.10.340.10">
    <property type="match status" value="1"/>
</dbReference>
<keyword evidence="10" id="KW-0472">Membrane</keyword>
<dbReference type="GO" id="GO:0005524">
    <property type="term" value="F:ATP binding"/>
    <property type="evidence" value="ECO:0007669"/>
    <property type="project" value="UniProtKB-KW"/>
</dbReference>
<dbReference type="Gene3D" id="3.30.565.10">
    <property type="entry name" value="Histidine kinase-like ATPase, C-terminal domain"/>
    <property type="match status" value="1"/>
</dbReference>
<dbReference type="OrthoDB" id="9776727at2"/>
<dbReference type="InterPro" id="IPR005467">
    <property type="entry name" value="His_kinase_dom"/>
</dbReference>
<evidence type="ECO:0000256" key="1">
    <source>
        <dbReference type="ARBA" id="ARBA00000085"/>
    </source>
</evidence>
<evidence type="ECO:0000256" key="3">
    <source>
        <dbReference type="ARBA" id="ARBA00012438"/>
    </source>
</evidence>
<feature type="domain" description="Histidine kinase" evidence="11">
    <location>
        <begin position="261"/>
        <end position="469"/>
    </location>
</feature>
<evidence type="ECO:0000256" key="5">
    <source>
        <dbReference type="ARBA" id="ARBA00022679"/>
    </source>
</evidence>
<dbReference type="EC" id="2.7.13.3" evidence="3"/>
<dbReference type="InterPro" id="IPR003594">
    <property type="entry name" value="HATPase_dom"/>
</dbReference>
<keyword evidence="14" id="KW-1185">Reference proteome</keyword>
<dbReference type="RefSeq" id="WP_090292636.1">
    <property type="nucleotide sequence ID" value="NZ_FNKI01000001.1"/>
</dbReference>
<organism evidence="13 14">
    <name type="scientific">Flagellimonas zhangzhouensis</name>
    <dbReference type="NCBI Taxonomy" id="1073328"/>
    <lineage>
        <taxon>Bacteria</taxon>
        <taxon>Pseudomonadati</taxon>
        <taxon>Bacteroidota</taxon>
        <taxon>Flavobacteriia</taxon>
        <taxon>Flavobacteriales</taxon>
        <taxon>Flavobacteriaceae</taxon>
        <taxon>Flagellimonas</taxon>
    </lineage>
</organism>
<name>A0A1H2UHA9_9FLAO</name>
<evidence type="ECO:0000256" key="6">
    <source>
        <dbReference type="ARBA" id="ARBA00022741"/>
    </source>
</evidence>
<dbReference type="STRING" id="1073328.SAMN05216294_0697"/>
<dbReference type="SUPFAM" id="SSF55874">
    <property type="entry name" value="ATPase domain of HSP90 chaperone/DNA topoisomerase II/histidine kinase"/>
    <property type="match status" value="1"/>
</dbReference>
<dbReference type="InterPro" id="IPR036097">
    <property type="entry name" value="HisK_dim/P_sf"/>
</dbReference>
<evidence type="ECO:0000256" key="7">
    <source>
        <dbReference type="ARBA" id="ARBA00022777"/>
    </source>
</evidence>
<dbReference type="Gene3D" id="1.10.287.130">
    <property type="match status" value="1"/>
</dbReference>
<evidence type="ECO:0000256" key="10">
    <source>
        <dbReference type="SAM" id="Phobius"/>
    </source>
</evidence>
<reference evidence="14" key="1">
    <citation type="submission" date="2016-10" db="EMBL/GenBank/DDBJ databases">
        <authorList>
            <person name="Varghese N."/>
            <person name="Submissions S."/>
        </authorList>
    </citation>
    <scope>NUCLEOTIDE SEQUENCE [LARGE SCALE GENOMIC DNA]</scope>
    <source>
        <strain evidence="14">DSM 25030</strain>
    </source>
</reference>
<dbReference type="SMART" id="SM00387">
    <property type="entry name" value="HATPase_c"/>
    <property type="match status" value="1"/>
</dbReference>
<dbReference type="InterPro" id="IPR036890">
    <property type="entry name" value="HATPase_C_sf"/>
</dbReference>
<dbReference type="PANTHER" id="PTHR43065">
    <property type="entry name" value="SENSOR HISTIDINE KINASE"/>
    <property type="match status" value="1"/>
</dbReference>
<gene>
    <name evidence="13" type="ORF">SAMN04487892_1596</name>
</gene>
<keyword evidence="9" id="KW-0902">Two-component regulatory system</keyword>
<dbReference type="SMART" id="SM00388">
    <property type="entry name" value="HisKA"/>
    <property type="match status" value="1"/>
</dbReference>
<evidence type="ECO:0000259" key="11">
    <source>
        <dbReference type="PROSITE" id="PS50109"/>
    </source>
</evidence>
<dbReference type="InterPro" id="IPR003660">
    <property type="entry name" value="HAMP_dom"/>
</dbReference>
<evidence type="ECO:0000256" key="8">
    <source>
        <dbReference type="ARBA" id="ARBA00022840"/>
    </source>
</evidence>
<keyword evidence="4" id="KW-0597">Phosphoprotein</keyword>